<organism evidence="1 2">
    <name type="scientific">Paramecium sonneborni</name>
    <dbReference type="NCBI Taxonomy" id="65129"/>
    <lineage>
        <taxon>Eukaryota</taxon>
        <taxon>Sar</taxon>
        <taxon>Alveolata</taxon>
        <taxon>Ciliophora</taxon>
        <taxon>Intramacronucleata</taxon>
        <taxon>Oligohymenophorea</taxon>
        <taxon>Peniculida</taxon>
        <taxon>Parameciidae</taxon>
        <taxon>Paramecium</taxon>
    </lineage>
</organism>
<comment type="caution">
    <text evidence="1">The sequence shown here is derived from an EMBL/GenBank/DDBJ whole genome shotgun (WGS) entry which is preliminary data.</text>
</comment>
<proteinExistence type="predicted"/>
<dbReference type="Proteomes" id="UP000692954">
    <property type="component" value="Unassembled WGS sequence"/>
</dbReference>
<dbReference type="AlphaFoldDB" id="A0A8S1Q0H7"/>
<sequence length="109" mass="13023">MKSQNAKRTILMRDIKFILYLIFKFLSKPNQNITTIFTQYQQSQINKPFIFNNQAINNIIMIGIIRKKKQQLQVDQPLQQIQKDQQSEEMIKLKNLEFLLRLQNTSIPL</sequence>
<name>A0A8S1Q0H7_9CILI</name>
<accession>A0A8S1Q0H7</accession>
<gene>
    <name evidence="1" type="ORF">PSON_ATCC_30995.1.T0920217</name>
</gene>
<evidence type="ECO:0000313" key="2">
    <source>
        <dbReference type="Proteomes" id="UP000692954"/>
    </source>
</evidence>
<dbReference type="EMBL" id="CAJJDN010000092">
    <property type="protein sequence ID" value="CAD8109064.1"/>
    <property type="molecule type" value="Genomic_DNA"/>
</dbReference>
<keyword evidence="2" id="KW-1185">Reference proteome</keyword>
<protein>
    <submittedName>
        <fullName evidence="1">Uncharacterized protein</fullName>
    </submittedName>
</protein>
<evidence type="ECO:0000313" key="1">
    <source>
        <dbReference type="EMBL" id="CAD8109064.1"/>
    </source>
</evidence>
<reference evidence="1" key="1">
    <citation type="submission" date="2021-01" db="EMBL/GenBank/DDBJ databases">
        <authorList>
            <consortium name="Genoscope - CEA"/>
            <person name="William W."/>
        </authorList>
    </citation>
    <scope>NUCLEOTIDE SEQUENCE</scope>
</reference>